<organism evidence="2">
    <name type="scientific">bioreactor metagenome</name>
    <dbReference type="NCBI Taxonomy" id="1076179"/>
    <lineage>
        <taxon>unclassified sequences</taxon>
        <taxon>metagenomes</taxon>
        <taxon>ecological metagenomes</taxon>
    </lineage>
</organism>
<accession>A0A645H648</accession>
<evidence type="ECO:0000256" key="1">
    <source>
        <dbReference type="SAM" id="Phobius"/>
    </source>
</evidence>
<dbReference type="EMBL" id="VSSQ01086770">
    <property type="protein sequence ID" value="MPN33966.1"/>
    <property type="molecule type" value="Genomic_DNA"/>
</dbReference>
<comment type="caution">
    <text evidence="2">The sequence shown here is derived from an EMBL/GenBank/DDBJ whole genome shotgun (WGS) entry which is preliminary data.</text>
</comment>
<feature type="transmembrane region" description="Helical" evidence="1">
    <location>
        <begin position="12"/>
        <end position="30"/>
    </location>
</feature>
<sequence length="87" mass="9634">MLIGFGQFGCGRHAAVTFGFGLFAAVMPFFQYRAKGNVKVALGDRIVFLSQRQHVNDNLIYLDRLESGIVIDCFNIADALVIVILIK</sequence>
<keyword evidence="1" id="KW-0472">Membrane</keyword>
<evidence type="ECO:0000313" key="2">
    <source>
        <dbReference type="EMBL" id="MPN33966.1"/>
    </source>
</evidence>
<gene>
    <name evidence="2" type="ORF">SDC9_181458</name>
</gene>
<name>A0A645H648_9ZZZZ</name>
<keyword evidence="1" id="KW-0812">Transmembrane</keyword>
<keyword evidence="1" id="KW-1133">Transmembrane helix</keyword>
<dbReference type="AlphaFoldDB" id="A0A645H648"/>
<protein>
    <submittedName>
        <fullName evidence="2">Uncharacterized protein</fullName>
    </submittedName>
</protein>
<proteinExistence type="predicted"/>
<reference evidence="2" key="1">
    <citation type="submission" date="2019-08" db="EMBL/GenBank/DDBJ databases">
        <authorList>
            <person name="Kucharzyk K."/>
            <person name="Murdoch R.W."/>
            <person name="Higgins S."/>
            <person name="Loffler F."/>
        </authorList>
    </citation>
    <scope>NUCLEOTIDE SEQUENCE</scope>
</reference>